<evidence type="ECO:0000256" key="2">
    <source>
        <dbReference type="ARBA" id="ARBA00012438"/>
    </source>
</evidence>
<evidence type="ECO:0000313" key="10">
    <source>
        <dbReference type="Proteomes" id="UP001596414"/>
    </source>
</evidence>
<evidence type="ECO:0000256" key="1">
    <source>
        <dbReference type="ARBA" id="ARBA00000085"/>
    </source>
</evidence>
<dbReference type="InterPro" id="IPR052162">
    <property type="entry name" value="Sensor_kinase/Photoreceptor"/>
</dbReference>
<evidence type="ECO:0000259" key="8">
    <source>
        <dbReference type="PROSITE" id="PS50113"/>
    </source>
</evidence>
<keyword evidence="4" id="KW-0808">Transferase</keyword>
<dbReference type="InterPro" id="IPR005467">
    <property type="entry name" value="His_kinase_dom"/>
</dbReference>
<dbReference type="EMBL" id="JBHSZQ010000020">
    <property type="protein sequence ID" value="MFC7126492.1"/>
    <property type="molecule type" value="Genomic_DNA"/>
</dbReference>
<dbReference type="InterPro" id="IPR000700">
    <property type="entry name" value="PAS-assoc_C"/>
</dbReference>
<accession>A0ABD5X984</accession>
<sequence length="475" mass="53761">MDIETVSQYEKLVEYSTDSITLVDEAGIIQFKNDAVKRILGYEPNELTGENVFDYIHPDDVPAVRMILDSVIENEEQETGQGEFRFRHKNGEWVWVESTIADRTDTSLNGCVINSRSIDERKQREQQLVEERVKYSTLVEQSNDGIAIIQDKTVAFINSEFTELTGYESWEITGQPFLDVIDPRDRELVEKRYTDRLDPDVPTPPSRYEIRLCTGENEQCVVELNATQIQYDGDTAVLATMRDVTERTRYEEELEQRNTELELLNRMVRHDIRNDMTIILSWGELLEEHIDETGEEHLEKVLASGEHVVELTEIARDYVEVLTSQGELERKPMSLSDVLSTELALRRESFPEAEFVVSGEIPSVAVLANEMLGSVFRNLLTNAVQHNDSDEPFVELTVEVDDEQAVIDIADNGPGISDSRKETVFGRGEKGLDSPGTGIGLYLVDTLITQYGGDIEIRDNDPQGSLFSVTLPLSG</sequence>
<dbReference type="PANTHER" id="PTHR43304:SF1">
    <property type="entry name" value="PAC DOMAIN-CONTAINING PROTEIN"/>
    <property type="match status" value="1"/>
</dbReference>
<dbReference type="SUPFAM" id="SSF47384">
    <property type="entry name" value="Homodimeric domain of signal transducing histidine kinase"/>
    <property type="match status" value="1"/>
</dbReference>
<comment type="catalytic activity">
    <reaction evidence="1">
        <text>ATP + protein L-histidine = ADP + protein N-phospho-L-histidine.</text>
        <dbReference type="EC" id="2.7.13.3"/>
    </reaction>
</comment>
<feature type="domain" description="PAS" evidence="7">
    <location>
        <begin position="154"/>
        <end position="200"/>
    </location>
</feature>
<dbReference type="CDD" id="cd00082">
    <property type="entry name" value="HisKA"/>
    <property type="match status" value="1"/>
</dbReference>
<dbReference type="SMART" id="SM00091">
    <property type="entry name" value="PAS"/>
    <property type="match status" value="2"/>
</dbReference>
<dbReference type="Pfam" id="PF13426">
    <property type="entry name" value="PAS_9"/>
    <property type="match status" value="1"/>
</dbReference>
<feature type="domain" description="PAC" evidence="8">
    <location>
        <begin position="206"/>
        <end position="256"/>
    </location>
</feature>
<dbReference type="GO" id="GO:0004673">
    <property type="term" value="F:protein histidine kinase activity"/>
    <property type="evidence" value="ECO:0007669"/>
    <property type="project" value="UniProtKB-EC"/>
</dbReference>
<dbReference type="SMART" id="SM00387">
    <property type="entry name" value="HATPase_c"/>
    <property type="match status" value="1"/>
</dbReference>
<evidence type="ECO:0000259" key="6">
    <source>
        <dbReference type="PROSITE" id="PS50109"/>
    </source>
</evidence>
<dbReference type="PROSITE" id="PS50112">
    <property type="entry name" value="PAS"/>
    <property type="match status" value="2"/>
</dbReference>
<evidence type="ECO:0000259" key="7">
    <source>
        <dbReference type="PROSITE" id="PS50112"/>
    </source>
</evidence>
<dbReference type="EC" id="2.7.13.3" evidence="2"/>
<dbReference type="SUPFAM" id="SSF55874">
    <property type="entry name" value="ATPase domain of HSP90 chaperone/DNA topoisomerase II/histidine kinase"/>
    <property type="match status" value="1"/>
</dbReference>
<dbReference type="Pfam" id="PF08447">
    <property type="entry name" value="PAS_3"/>
    <property type="match status" value="1"/>
</dbReference>
<dbReference type="SUPFAM" id="SSF55785">
    <property type="entry name" value="PYP-like sensor domain (PAS domain)"/>
    <property type="match status" value="2"/>
</dbReference>
<feature type="domain" description="PAS" evidence="7">
    <location>
        <begin position="5"/>
        <end position="75"/>
    </location>
</feature>
<dbReference type="InterPro" id="IPR013655">
    <property type="entry name" value="PAS_fold_3"/>
</dbReference>
<proteinExistence type="predicted"/>
<dbReference type="NCBIfam" id="TIGR00229">
    <property type="entry name" value="sensory_box"/>
    <property type="match status" value="2"/>
</dbReference>
<dbReference type="InterPro" id="IPR036097">
    <property type="entry name" value="HisK_dim/P_sf"/>
</dbReference>
<dbReference type="PANTHER" id="PTHR43304">
    <property type="entry name" value="PHYTOCHROME-LIKE PROTEIN CPH1"/>
    <property type="match status" value="1"/>
</dbReference>
<dbReference type="InterPro" id="IPR001610">
    <property type="entry name" value="PAC"/>
</dbReference>
<organism evidence="9 10">
    <name type="scientific">Halovenus rubra</name>
    <dbReference type="NCBI Taxonomy" id="869890"/>
    <lineage>
        <taxon>Archaea</taxon>
        <taxon>Methanobacteriati</taxon>
        <taxon>Methanobacteriota</taxon>
        <taxon>Stenosarchaea group</taxon>
        <taxon>Halobacteria</taxon>
        <taxon>Halobacteriales</taxon>
        <taxon>Haloarculaceae</taxon>
        <taxon>Halovenus</taxon>
    </lineage>
</organism>
<dbReference type="Gene3D" id="1.10.287.130">
    <property type="match status" value="1"/>
</dbReference>
<dbReference type="InterPro" id="IPR003661">
    <property type="entry name" value="HisK_dim/P_dom"/>
</dbReference>
<dbReference type="PRINTS" id="PR00344">
    <property type="entry name" value="BCTRLSENSOR"/>
</dbReference>
<dbReference type="Proteomes" id="UP001596414">
    <property type="component" value="Unassembled WGS sequence"/>
</dbReference>
<evidence type="ECO:0000313" key="9">
    <source>
        <dbReference type="EMBL" id="MFC7126492.1"/>
    </source>
</evidence>
<dbReference type="AlphaFoldDB" id="A0ABD5X984"/>
<gene>
    <name evidence="9" type="ORF">ACFQJ7_10660</name>
</gene>
<dbReference type="CDD" id="cd00130">
    <property type="entry name" value="PAS"/>
    <property type="match status" value="2"/>
</dbReference>
<dbReference type="InterPro" id="IPR036890">
    <property type="entry name" value="HATPase_C_sf"/>
</dbReference>
<evidence type="ECO:0000256" key="5">
    <source>
        <dbReference type="ARBA" id="ARBA00022777"/>
    </source>
</evidence>
<evidence type="ECO:0000256" key="3">
    <source>
        <dbReference type="ARBA" id="ARBA00022553"/>
    </source>
</evidence>
<dbReference type="SMART" id="SM00388">
    <property type="entry name" value="HisKA"/>
    <property type="match status" value="1"/>
</dbReference>
<dbReference type="PROSITE" id="PS50113">
    <property type="entry name" value="PAC"/>
    <property type="match status" value="1"/>
</dbReference>
<dbReference type="Pfam" id="PF02518">
    <property type="entry name" value="HATPase_c"/>
    <property type="match status" value="1"/>
</dbReference>
<dbReference type="RefSeq" id="WP_267636048.1">
    <property type="nucleotide sequence ID" value="NZ_JAODIY010000001.1"/>
</dbReference>
<dbReference type="InterPro" id="IPR003594">
    <property type="entry name" value="HATPase_dom"/>
</dbReference>
<evidence type="ECO:0000256" key="4">
    <source>
        <dbReference type="ARBA" id="ARBA00022679"/>
    </source>
</evidence>
<keyword evidence="3" id="KW-0597">Phosphoprotein</keyword>
<dbReference type="Gene3D" id="3.30.565.10">
    <property type="entry name" value="Histidine kinase-like ATPase, C-terminal domain"/>
    <property type="match status" value="1"/>
</dbReference>
<dbReference type="SMART" id="SM00086">
    <property type="entry name" value="PAC"/>
    <property type="match status" value="2"/>
</dbReference>
<comment type="caution">
    <text evidence="9">The sequence shown here is derived from an EMBL/GenBank/DDBJ whole genome shotgun (WGS) entry which is preliminary data.</text>
</comment>
<dbReference type="PROSITE" id="PS50109">
    <property type="entry name" value="HIS_KIN"/>
    <property type="match status" value="1"/>
</dbReference>
<dbReference type="InterPro" id="IPR035965">
    <property type="entry name" value="PAS-like_dom_sf"/>
</dbReference>
<keyword evidence="5" id="KW-0418">Kinase</keyword>
<dbReference type="InterPro" id="IPR004358">
    <property type="entry name" value="Sig_transdc_His_kin-like_C"/>
</dbReference>
<dbReference type="InterPro" id="IPR000014">
    <property type="entry name" value="PAS"/>
</dbReference>
<protein>
    <recommendedName>
        <fullName evidence="2">histidine kinase</fullName>
        <ecNumber evidence="2">2.7.13.3</ecNumber>
    </recommendedName>
</protein>
<feature type="domain" description="Histidine kinase" evidence="6">
    <location>
        <begin position="267"/>
        <end position="475"/>
    </location>
</feature>
<dbReference type="Gene3D" id="3.30.450.20">
    <property type="entry name" value="PAS domain"/>
    <property type="match status" value="2"/>
</dbReference>
<reference evidence="9 10" key="1">
    <citation type="journal article" date="2014" name="Int. J. Syst. Evol. Microbiol.">
        <title>Complete genome sequence of Corynebacterium casei LMG S-19264T (=DSM 44701T), isolated from a smear-ripened cheese.</title>
        <authorList>
            <consortium name="US DOE Joint Genome Institute (JGI-PGF)"/>
            <person name="Walter F."/>
            <person name="Albersmeier A."/>
            <person name="Kalinowski J."/>
            <person name="Ruckert C."/>
        </authorList>
    </citation>
    <scope>NUCLEOTIDE SEQUENCE [LARGE SCALE GENOMIC DNA]</scope>
    <source>
        <strain evidence="9 10">CGMCC 4.7215</strain>
    </source>
</reference>
<name>A0ABD5X984_9EURY</name>